<evidence type="ECO:0000256" key="2">
    <source>
        <dbReference type="ARBA" id="ARBA00022737"/>
    </source>
</evidence>
<dbReference type="PANTHER" id="PTHR46128:SF211">
    <property type="entry name" value="PENTACOTRIPEPTIDE-REPEAT REGION OF PRORP DOMAIN-CONTAINING PROTEIN"/>
    <property type="match status" value="1"/>
</dbReference>
<name>A0A0V0HUZ0_SOLCH</name>
<evidence type="ECO:0000256" key="3">
    <source>
        <dbReference type="PROSITE-ProRule" id="PRU00708"/>
    </source>
</evidence>
<dbReference type="InterPro" id="IPR050872">
    <property type="entry name" value="PPR_P_subfamily"/>
</dbReference>
<proteinExistence type="inferred from homology"/>
<dbReference type="PANTHER" id="PTHR46128">
    <property type="entry name" value="MITOCHONDRIAL GROUP I INTRON SPLICING FACTOR CCM1"/>
    <property type="match status" value="1"/>
</dbReference>
<dbReference type="Pfam" id="PF01535">
    <property type="entry name" value="PPR"/>
    <property type="match status" value="2"/>
</dbReference>
<dbReference type="Pfam" id="PF12854">
    <property type="entry name" value="PPR_1"/>
    <property type="match status" value="1"/>
</dbReference>
<feature type="repeat" description="PPR" evidence="3">
    <location>
        <begin position="8"/>
        <end position="42"/>
    </location>
</feature>
<dbReference type="Gene3D" id="1.25.40.10">
    <property type="entry name" value="Tetratricopeptide repeat domain"/>
    <property type="match status" value="2"/>
</dbReference>
<sequence length="197" mass="21922">MEKGCTRDSYCYNALIDALAKNGKIDEALVLFKRMEDEGCDQTVYTYTILISGMFKEHQNEEALKLWHMMIDKGITPNAASFRALSTGLCLSGKVARACKILDELAPMGVILETAFEDMINVLCKAGRIKEACKLADGIVDRGREIPGKVRTVLINALRKTGNADMAVKLMHSKIGIGYDRMGSIKRRVRFRVLVES</sequence>
<protein>
    <submittedName>
        <fullName evidence="4">Putative pentatricopeptide repeat-containing protein, mitochondrial-like</fullName>
    </submittedName>
</protein>
<dbReference type="InterPro" id="IPR011990">
    <property type="entry name" value="TPR-like_helical_dom_sf"/>
</dbReference>
<evidence type="ECO:0000313" key="4">
    <source>
        <dbReference type="EMBL" id="JAP24190.1"/>
    </source>
</evidence>
<feature type="repeat" description="PPR" evidence="3">
    <location>
        <begin position="43"/>
        <end position="77"/>
    </location>
</feature>
<dbReference type="NCBIfam" id="TIGR00756">
    <property type="entry name" value="PPR"/>
    <property type="match status" value="3"/>
</dbReference>
<evidence type="ECO:0000256" key="1">
    <source>
        <dbReference type="ARBA" id="ARBA00007626"/>
    </source>
</evidence>
<reference evidence="4" key="1">
    <citation type="submission" date="2015-12" db="EMBL/GenBank/DDBJ databases">
        <title>Gene expression during late stages of embryo sac development: a critical building block for successful pollen-pistil interactions.</title>
        <authorList>
            <person name="Liu Y."/>
            <person name="Joly V."/>
            <person name="Sabar M."/>
            <person name="Matton D.P."/>
        </authorList>
    </citation>
    <scope>NUCLEOTIDE SEQUENCE</scope>
</reference>
<dbReference type="AlphaFoldDB" id="A0A0V0HUZ0"/>
<organism evidence="4">
    <name type="scientific">Solanum chacoense</name>
    <name type="common">Chaco potato</name>
    <dbReference type="NCBI Taxonomy" id="4108"/>
    <lineage>
        <taxon>Eukaryota</taxon>
        <taxon>Viridiplantae</taxon>
        <taxon>Streptophyta</taxon>
        <taxon>Embryophyta</taxon>
        <taxon>Tracheophyta</taxon>
        <taxon>Spermatophyta</taxon>
        <taxon>Magnoliopsida</taxon>
        <taxon>eudicotyledons</taxon>
        <taxon>Gunneridae</taxon>
        <taxon>Pentapetalae</taxon>
        <taxon>asterids</taxon>
        <taxon>lamiids</taxon>
        <taxon>Solanales</taxon>
        <taxon>Solanaceae</taxon>
        <taxon>Solanoideae</taxon>
        <taxon>Solaneae</taxon>
        <taxon>Solanum</taxon>
    </lineage>
</organism>
<dbReference type="PROSITE" id="PS51375">
    <property type="entry name" value="PPR"/>
    <property type="match status" value="2"/>
</dbReference>
<keyword evidence="2" id="KW-0677">Repeat</keyword>
<dbReference type="InterPro" id="IPR002885">
    <property type="entry name" value="PPR_rpt"/>
</dbReference>
<dbReference type="Pfam" id="PF13041">
    <property type="entry name" value="PPR_2"/>
    <property type="match status" value="1"/>
</dbReference>
<dbReference type="EMBL" id="GEDG01014658">
    <property type="protein sequence ID" value="JAP24190.1"/>
    <property type="molecule type" value="Transcribed_RNA"/>
</dbReference>
<accession>A0A0V0HUZ0</accession>
<comment type="similarity">
    <text evidence="1">Belongs to the PPR family. P subfamily.</text>
</comment>